<evidence type="ECO:0000256" key="3">
    <source>
        <dbReference type="SAM" id="MobiDB-lite"/>
    </source>
</evidence>
<evidence type="ECO:0000256" key="1">
    <source>
        <dbReference type="ARBA" id="ARBA00023054"/>
    </source>
</evidence>
<dbReference type="EMBL" id="DS113274">
    <property type="protein sequence ID" value="EAY14202.1"/>
    <property type="molecule type" value="Genomic_DNA"/>
</dbReference>
<dbReference type="KEGG" id="tva:4772190"/>
<feature type="region of interest" description="Disordered" evidence="3">
    <location>
        <begin position="304"/>
        <end position="334"/>
    </location>
</feature>
<dbReference type="SMR" id="A2DZJ8"/>
<dbReference type="PANTHER" id="PTHR32083:SF0">
    <property type="entry name" value="CILIA AND FLAGELLA-ASSOCIATED PROTEIN 58"/>
    <property type="match status" value="1"/>
</dbReference>
<proteinExistence type="predicted"/>
<evidence type="ECO:0000313" key="4">
    <source>
        <dbReference type="EMBL" id="EAY14202.1"/>
    </source>
</evidence>
<accession>A2DZJ8</accession>
<dbReference type="OrthoDB" id="264785at2759"/>
<organism evidence="4 5">
    <name type="scientific">Trichomonas vaginalis (strain ATCC PRA-98 / G3)</name>
    <dbReference type="NCBI Taxonomy" id="412133"/>
    <lineage>
        <taxon>Eukaryota</taxon>
        <taxon>Metamonada</taxon>
        <taxon>Parabasalia</taxon>
        <taxon>Trichomonadida</taxon>
        <taxon>Trichomonadidae</taxon>
        <taxon>Trichomonas</taxon>
    </lineage>
</organism>
<feature type="coiled-coil region" evidence="2">
    <location>
        <begin position="147"/>
        <end position="216"/>
    </location>
</feature>
<keyword evidence="5" id="KW-1185">Reference proteome</keyword>
<reference evidence="4" key="1">
    <citation type="submission" date="2006-10" db="EMBL/GenBank/DDBJ databases">
        <authorList>
            <person name="Amadeo P."/>
            <person name="Zhao Q."/>
            <person name="Wortman J."/>
            <person name="Fraser-Liggett C."/>
            <person name="Carlton J."/>
        </authorList>
    </citation>
    <scope>NUCLEOTIDE SEQUENCE</scope>
    <source>
        <strain evidence="4">G3</strain>
    </source>
</reference>
<sequence length="914" mass="105775">MSDEKDFSEVDNDNLDDLEKDFTKIMDQIALDENLNKFGQQYKQLHEAFLTSHKNNSELIDRCRRLNNEIVQNSTRVNSVLKLSQDDQRTIAGLKFEFDKAWKMVEMSQEREQKSRDVIESLKDEVTKLGKLAEEGGAQSFMEENSLESIQKDINALKSEISLQTTQLNSLQTDNDSWKKKTDEMKKYTSTLSDEVDKINTELTDLREQTKSVEVEVKGLMDDVQNTRDAMLNSQKEIQGFSSKFSDKQKLIEYIKVQKENARRELRDLTELKNDSIARLSVAKKTLELKSSFSSKVQRDINDLKSNIDEKDQDKSSYDPSVKDVDQSNEVSSKELQDLQQYREQVRAEINKMRDRISACRSEIFRLQHDLLRSEGEKNYTKRSISLGQHLGSVAKAEVIQEKKNREAEEGATATVFIDITNTMIQKTNSEEKVEDILHEIERHSASASQYRSETMTVEYQLKDFEETRKSLELQLNGIQSKIQRYETLQNSLVEQRDLNRRQLEVLKIEGKKIEEENVLLQNDIQNSKELIRQKDLQCIEVHKQCEEIKESLPAMERENQQSQAALKEMTLQISTKYNELVRSRYYRDVAISGMKEILIAVNSLSNGKHAHESRINLKHDESEKLREKVKALEWQVSYKSSMYNDAVEKVEELKKTLISEVSRTKKLMEQTQHSKALFKESLQAEKQLLTLRGRVRALEDELETPMNIHRWRFLEGTNPELMQLIKMTQSLRNTLMLKIAASQRVREMLEKQKKMNELEVKKLSHESKEEQEAKINYYNDVLQTKKQQLKIVEQNYNMQTPVVVEGRDSVSAVRQQLRDAKLEYFAQKQQNEQLRASSSMTQKVTTLLPDSKPRFVGGGFVTSSASPQPIVNSPLSPTLKTSLLRVPKKKNQMSTHALAPLTKALQPLAPVVE</sequence>
<dbReference type="eggNOG" id="ENOG502RQYB">
    <property type="taxonomic scope" value="Eukaryota"/>
</dbReference>
<name>A2DZJ8_TRIV3</name>
<dbReference type="AlphaFoldDB" id="A2DZJ8"/>
<evidence type="ECO:0000256" key="2">
    <source>
        <dbReference type="SAM" id="Coils"/>
    </source>
</evidence>
<dbReference type="VEuPathDB" id="TrichDB:TVAGG3_0012050"/>
<evidence type="ECO:0008006" key="6">
    <source>
        <dbReference type="Google" id="ProtNLM"/>
    </source>
</evidence>
<dbReference type="GO" id="GO:0005856">
    <property type="term" value="C:cytoskeleton"/>
    <property type="evidence" value="ECO:0000318"/>
    <property type="project" value="GO_Central"/>
</dbReference>
<dbReference type="Proteomes" id="UP000001542">
    <property type="component" value="Unassembled WGS sequence"/>
</dbReference>
<dbReference type="Gene3D" id="1.10.287.1490">
    <property type="match status" value="1"/>
</dbReference>
<protein>
    <recommendedName>
        <fullName evidence="6">Flagellar associated protein</fullName>
    </recommendedName>
</protein>
<gene>
    <name evidence="4" type="ORF">TVAG_373350</name>
</gene>
<dbReference type="VEuPathDB" id="TrichDB:TVAG_373350"/>
<dbReference type="PANTHER" id="PTHR32083">
    <property type="entry name" value="CILIA AND FLAGELLA-ASSOCIATED PROTEIN 58-RELATED"/>
    <property type="match status" value="1"/>
</dbReference>
<dbReference type="RefSeq" id="XP_001326425.1">
    <property type="nucleotide sequence ID" value="XM_001326390.1"/>
</dbReference>
<evidence type="ECO:0000313" key="5">
    <source>
        <dbReference type="Proteomes" id="UP000001542"/>
    </source>
</evidence>
<keyword evidence="1 2" id="KW-0175">Coiled coil</keyword>
<dbReference type="InParanoid" id="A2DZJ8"/>
<reference evidence="4" key="2">
    <citation type="journal article" date="2007" name="Science">
        <title>Draft genome sequence of the sexually transmitted pathogen Trichomonas vaginalis.</title>
        <authorList>
            <person name="Carlton J.M."/>
            <person name="Hirt R.P."/>
            <person name="Silva J.C."/>
            <person name="Delcher A.L."/>
            <person name="Schatz M."/>
            <person name="Zhao Q."/>
            <person name="Wortman J.R."/>
            <person name="Bidwell S.L."/>
            <person name="Alsmark U.C.M."/>
            <person name="Besteiro S."/>
            <person name="Sicheritz-Ponten T."/>
            <person name="Noel C.J."/>
            <person name="Dacks J.B."/>
            <person name="Foster P.G."/>
            <person name="Simillion C."/>
            <person name="Van de Peer Y."/>
            <person name="Miranda-Saavedra D."/>
            <person name="Barton G.J."/>
            <person name="Westrop G.D."/>
            <person name="Mueller S."/>
            <person name="Dessi D."/>
            <person name="Fiori P.L."/>
            <person name="Ren Q."/>
            <person name="Paulsen I."/>
            <person name="Zhang H."/>
            <person name="Bastida-Corcuera F.D."/>
            <person name="Simoes-Barbosa A."/>
            <person name="Brown M.T."/>
            <person name="Hayes R.D."/>
            <person name="Mukherjee M."/>
            <person name="Okumura C.Y."/>
            <person name="Schneider R."/>
            <person name="Smith A.J."/>
            <person name="Vanacova S."/>
            <person name="Villalvazo M."/>
            <person name="Haas B.J."/>
            <person name="Pertea M."/>
            <person name="Feldblyum T.V."/>
            <person name="Utterback T.R."/>
            <person name="Shu C.L."/>
            <person name="Osoegawa K."/>
            <person name="de Jong P.J."/>
            <person name="Hrdy I."/>
            <person name="Horvathova L."/>
            <person name="Zubacova Z."/>
            <person name="Dolezal P."/>
            <person name="Malik S.B."/>
            <person name="Logsdon J.M. Jr."/>
            <person name="Henze K."/>
            <person name="Gupta A."/>
            <person name="Wang C.C."/>
            <person name="Dunne R.L."/>
            <person name="Upcroft J.A."/>
            <person name="Upcroft P."/>
            <person name="White O."/>
            <person name="Salzberg S.L."/>
            <person name="Tang P."/>
            <person name="Chiu C.-H."/>
            <person name="Lee Y.-S."/>
            <person name="Embley T.M."/>
            <person name="Coombs G.H."/>
            <person name="Mottram J.C."/>
            <person name="Tachezy J."/>
            <person name="Fraser-Liggett C.M."/>
            <person name="Johnson P.J."/>
        </authorList>
    </citation>
    <scope>NUCLEOTIDE SEQUENCE [LARGE SCALE GENOMIC DNA]</scope>
    <source>
        <strain evidence="4">G3</strain>
    </source>
</reference>
<dbReference type="STRING" id="5722.A2DZJ8"/>
<feature type="coiled-coil region" evidence="2">
    <location>
        <begin position="462"/>
        <end position="573"/>
    </location>
</feature>